<dbReference type="KEGG" id="btab:109040346"/>
<evidence type="ECO:0000313" key="4">
    <source>
        <dbReference type="Proteomes" id="UP001152759"/>
    </source>
</evidence>
<evidence type="ECO:0000256" key="2">
    <source>
        <dbReference type="SAM" id="SignalP"/>
    </source>
</evidence>
<evidence type="ECO:0008006" key="5">
    <source>
        <dbReference type="Google" id="ProtNLM"/>
    </source>
</evidence>
<dbReference type="EMBL" id="OU963870">
    <property type="protein sequence ID" value="CAH0395890.1"/>
    <property type="molecule type" value="Genomic_DNA"/>
</dbReference>
<organism evidence="3 4">
    <name type="scientific">Bemisia tabaci</name>
    <name type="common">Sweetpotato whitefly</name>
    <name type="synonym">Aleurodes tabaci</name>
    <dbReference type="NCBI Taxonomy" id="7038"/>
    <lineage>
        <taxon>Eukaryota</taxon>
        <taxon>Metazoa</taxon>
        <taxon>Ecdysozoa</taxon>
        <taxon>Arthropoda</taxon>
        <taxon>Hexapoda</taxon>
        <taxon>Insecta</taxon>
        <taxon>Pterygota</taxon>
        <taxon>Neoptera</taxon>
        <taxon>Paraneoptera</taxon>
        <taxon>Hemiptera</taxon>
        <taxon>Sternorrhyncha</taxon>
        <taxon>Aleyrodoidea</taxon>
        <taxon>Aleyrodidae</taxon>
        <taxon>Aleyrodinae</taxon>
        <taxon>Bemisia</taxon>
    </lineage>
</organism>
<keyword evidence="4" id="KW-1185">Reference proteome</keyword>
<sequence length="291" mass="31898">MVAQTELLVLCLSVFICRVTCPVTPPNSAPPSPTKGLAGSPTRSSSGSGSPNRSLKRPPSKTLSRTSSRDSYTSWIYPSRMFVNPQIWKSPPYPDTKGDPLCNPSYVAAKFPSASGYCKKECASLSKQAEKIFKTYGKDEALAKTNSRQCSDFVDGVCTNYLNDRVSFCWCLGVDYEQLAIVCRALMEGSRNYVNARIAALNMWEINVRPTLPNMPALPNIPGWVPGLPSRPRLPSWPGWSSIPNIPGAGLVRGSVEWLRGWNAKSERRSPSGRFNGPKVIEIHEGKPDSS</sequence>
<evidence type="ECO:0000313" key="3">
    <source>
        <dbReference type="EMBL" id="CAH0395890.1"/>
    </source>
</evidence>
<feature type="region of interest" description="Disordered" evidence="1">
    <location>
        <begin position="26"/>
        <end position="67"/>
    </location>
</feature>
<reference evidence="3" key="1">
    <citation type="submission" date="2021-12" db="EMBL/GenBank/DDBJ databases">
        <authorList>
            <person name="King R."/>
        </authorList>
    </citation>
    <scope>NUCLEOTIDE SEQUENCE</scope>
</reference>
<feature type="compositionally biased region" description="Low complexity" evidence="1">
    <location>
        <begin position="39"/>
        <end position="53"/>
    </location>
</feature>
<protein>
    <recommendedName>
        <fullName evidence="5">Extracellular membrane protein CFEM domain-containing protein</fullName>
    </recommendedName>
</protein>
<name>A0A9P0F809_BEMTA</name>
<feature type="signal peptide" evidence="2">
    <location>
        <begin position="1"/>
        <end position="22"/>
    </location>
</feature>
<proteinExistence type="predicted"/>
<feature type="compositionally biased region" description="Basic and acidic residues" evidence="1">
    <location>
        <begin position="281"/>
        <end position="291"/>
    </location>
</feature>
<accession>A0A9P0F809</accession>
<dbReference type="Proteomes" id="UP001152759">
    <property type="component" value="Chromosome 9"/>
</dbReference>
<dbReference type="AlphaFoldDB" id="A0A9P0F809"/>
<feature type="chain" id="PRO_5040397028" description="Extracellular membrane protein CFEM domain-containing protein" evidence="2">
    <location>
        <begin position="23"/>
        <end position="291"/>
    </location>
</feature>
<evidence type="ECO:0000256" key="1">
    <source>
        <dbReference type="SAM" id="MobiDB-lite"/>
    </source>
</evidence>
<keyword evidence="2" id="KW-0732">Signal</keyword>
<gene>
    <name evidence="3" type="ORF">BEMITA_LOCUS14020</name>
</gene>
<feature type="region of interest" description="Disordered" evidence="1">
    <location>
        <begin position="266"/>
        <end position="291"/>
    </location>
</feature>